<dbReference type="Gene3D" id="3.40.430.10">
    <property type="entry name" value="Dihydrofolate Reductase, subunit A"/>
    <property type="match status" value="1"/>
</dbReference>
<protein>
    <recommendedName>
        <fullName evidence="3 7">Dihydrofolate reductase</fullName>
        <ecNumber evidence="3 7">1.5.1.3</ecNumber>
    </recommendedName>
</protein>
<dbReference type="GO" id="GO:0046655">
    <property type="term" value="P:folic acid metabolic process"/>
    <property type="evidence" value="ECO:0007669"/>
    <property type="project" value="TreeGrafter"/>
</dbReference>
<evidence type="ECO:0000259" key="9">
    <source>
        <dbReference type="PROSITE" id="PS51330"/>
    </source>
</evidence>
<dbReference type="PANTHER" id="PTHR48069">
    <property type="entry name" value="DIHYDROFOLATE REDUCTASE"/>
    <property type="match status" value="1"/>
</dbReference>
<evidence type="ECO:0000256" key="1">
    <source>
        <dbReference type="ARBA" id="ARBA00004903"/>
    </source>
</evidence>
<keyword evidence="6 7" id="KW-0560">Oxidoreductase</keyword>
<comment type="similarity">
    <text evidence="2 7 8">Belongs to the dihydrofolate reductase family.</text>
</comment>
<evidence type="ECO:0000256" key="3">
    <source>
        <dbReference type="ARBA" id="ARBA00012856"/>
    </source>
</evidence>
<dbReference type="Pfam" id="PF00186">
    <property type="entry name" value="DHFR_1"/>
    <property type="match status" value="1"/>
</dbReference>
<feature type="domain" description="DHFR" evidence="9">
    <location>
        <begin position="2"/>
        <end position="161"/>
    </location>
</feature>
<evidence type="ECO:0000256" key="5">
    <source>
        <dbReference type="ARBA" id="ARBA00022857"/>
    </source>
</evidence>
<comment type="function">
    <text evidence="7">Key enzyme in folate metabolism. Catalyzes an essential reaction for de novo glycine and purine synthesis, and for DNA precursor synthesis.</text>
</comment>
<dbReference type="PANTHER" id="PTHR48069:SF3">
    <property type="entry name" value="DIHYDROFOLATE REDUCTASE"/>
    <property type="match status" value="1"/>
</dbReference>
<dbReference type="EC" id="1.5.1.3" evidence="3 7"/>
<evidence type="ECO:0000256" key="4">
    <source>
        <dbReference type="ARBA" id="ARBA00022563"/>
    </source>
</evidence>
<dbReference type="AlphaFoldDB" id="A0A9D1U3S1"/>
<name>A0A9D1U3S1_9LACO</name>
<dbReference type="GO" id="GO:0046452">
    <property type="term" value="P:dihydrofolate metabolic process"/>
    <property type="evidence" value="ECO:0007669"/>
    <property type="project" value="TreeGrafter"/>
</dbReference>
<proteinExistence type="inferred from homology"/>
<dbReference type="InterPro" id="IPR001796">
    <property type="entry name" value="DHFR_dom"/>
</dbReference>
<evidence type="ECO:0000313" key="10">
    <source>
        <dbReference type="EMBL" id="HIW70125.1"/>
    </source>
</evidence>
<dbReference type="PRINTS" id="PR00070">
    <property type="entry name" value="DHFR"/>
</dbReference>
<dbReference type="GO" id="GO:0006730">
    <property type="term" value="P:one-carbon metabolic process"/>
    <property type="evidence" value="ECO:0007669"/>
    <property type="project" value="UniProtKB-KW"/>
</dbReference>
<dbReference type="SUPFAM" id="SSF53597">
    <property type="entry name" value="Dihydrofolate reductase-like"/>
    <property type="match status" value="1"/>
</dbReference>
<dbReference type="PROSITE" id="PS00075">
    <property type="entry name" value="DHFR_1"/>
    <property type="match status" value="1"/>
</dbReference>
<dbReference type="GO" id="GO:0005829">
    <property type="term" value="C:cytosol"/>
    <property type="evidence" value="ECO:0007669"/>
    <property type="project" value="TreeGrafter"/>
</dbReference>
<dbReference type="PROSITE" id="PS51330">
    <property type="entry name" value="DHFR_2"/>
    <property type="match status" value="1"/>
</dbReference>
<reference evidence="10" key="2">
    <citation type="submission" date="2021-04" db="EMBL/GenBank/DDBJ databases">
        <authorList>
            <person name="Gilroy R."/>
        </authorList>
    </citation>
    <scope>NUCLEOTIDE SEQUENCE</scope>
    <source>
        <strain evidence="10">ChiHejej3B27-2180</strain>
    </source>
</reference>
<dbReference type="Proteomes" id="UP000886878">
    <property type="component" value="Unassembled WGS sequence"/>
</dbReference>
<evidence type="ECO:0000256" key="2">
    <source>
        <dbReference type="ARBA" id="ARBA00009539"/>
    </source>
</evidence>
<keyword evidence="4 7" id="KW-0554">One-carbon metabolism</keyword>
<keyword evidence="5 7" id="KW-0521">NADP</keyword>
<comment type="caution">
    <text evidence="10">The sequence shown here is derived from an EMBL/GenBank/DDBJ whole genome shotgun (WGS) entry which is preliminary data.</text>
</comment>
<organism evidence="10 11">
    <name type="scientific">Candidatus Limosilactobacillus merdipullorum</name>
    <dbReference type="NCBI Taxonomy" id="2838653"/>
    <lineage>
        <taxon>Bacteria</taxon>
        <taxon>Bacillati</taxon>
        <taxon>Bacillota</taxon>
        <taxon>Bacilli</taxon>
        <taxon>Lactobacillales</taxon>
        <taxon>Lactobacillaceae</taxon>
        <taxon>Limosilactobacillus</taxon>
    </lineage>
</organism>
<dbReference type="EMBL" id="DXGK01000035">
    <property type="protein sequence ID" value="HIW70125.1"/>
    <property type="molecule type" value="Genomic_DNA"/>
</dbReference>
<dbReference type="InterPro" id="IPR024072">
    <property type="entry name" value="DHFR-like_dom_sf"/>
</dbReference>
<dbReference type="PIRSF" id="PIRSF000194">
    <property type="entry name" value="DHFR"/>
    <property type="match status" value="1"/>
</dbReference>
<gene>
    <name evidence="10" type="ORF">H9876_01900</name>
</gene>
<comment type="pathway">
    <text evidence="1 7">Cofactor biosynthesis; tetrahydrofolate biosynthesis; 5,6,7,8-tetrahydrofolate from 7,8-dihydrofolate: step 1/1.</text>
</comment>
<accession>A0A9D1U3S1</accession>
<reference evidence="10" key="1">
    <citation type="journal article" date="2021" name="PeerJ">
        <title>Extensive microbial diversity within the chicken gut microbiome revealed by metagenomics and culture.</title>
        <authorList>
            <person name="Gilroy R."/>
            <person name="Ravi A."/>
            <person name="Getino M."/>
            <person name="Pursley I."/>
            <person name="Horton D.L."/>
            <person name="Alikhan N.F."/>
            <person name="Baker D."/>
            <person name="Gharbi K."/>
            <person name="Hall N."/>
            <person name="Watson M."/>
            <person name="Adriaenssens E.M."/>
            <person name="Foster-Nyarko E."/>
            <person name="Jarju S."/>
            <person name="Secka A."/>
            <person name="Antonio M."/>
            <person name="Oren A."/>
            <person name="Chaudhuri R.R."/>
            <person name="La Ragione R."/>
            <person name="Hildebrand F."/>
            <person name="Pallen M.J."/>
        </authorList>
    </citation>
    <scope>NUCLEOTIDE SEQUENCE</scope>
    <source>
        <strain evidence="10">ChiHejej3B27-2180</strain>
    </source>
</reference>
<dbReference type="CDD" id="cd00209">
    <property type="entry name" value="DHFR"/>
    <property type="match status" value="1"/>
</dbReference>
<dbReference type="GO" id="GO:0004146">
    <property type="term" value="F:dihydrofolate reductase activity"/>
    <property type="evidence" value="ECO:0007669"/>
    <property type="project" value="UniProtKB-EC"/>
</dbReference>
<dbReference type="GO" id="GO:0050661">
    <property type="term" value="F:NADP binding"/>
    <property type="evidence" value="ECO:0007669"/>
    <property type="project" value="InterPro"/>
</dbReference>
<evidence type="ECO:0000256" key="8">
    <source>
        <dbReference type="RuleBase" id="RU004474"/>
    </source>
</evidence>
<evidence type="ECO:0000313" key="11">
    <source>
        <dbReference type="Proteomes" id="UP000886878"/>
    </source>
</evidence>
<evidence type="ECO:0000256" key="6">
    <source>
        <dbReference type="ARBA" id="ARBA00023002"/>
    </source>
</evidence>
<sequence length="165" mass="18835">MGINLIWAEAANGVIGKDGQMPWHSHEDMVHFRRLTTGHPIIMGWKTFCSLGQRPLPNRENIVLTHHRLDDIKGIKPVSFPQVQQLVSDQSSDYFVIGGASVYQQLLSLASRLYRTIIQDDYAGDKKMPPIDYDQWQLLDSQTVAASKEGEPDCIFQVWQRLDEK</sequence>
<dbReference type="GO" id="GO:0046654">
    <property type="term" value="P:tetrahydrofolate biosynthetic process"/>
    <property type="evidence" value="ECO:0007669"/>
    <property type="project" value="InterPro"/>
</dbReference>
<comment type="catalytic activity">
    <reaction evidence="7">
        <text>(6S)-5,6,7,8-tetrahydrofolate + NADP(+) = 7,8-dihydrofolate + NADPH + H(+)</text>
        <dbReference type="Rhea" id="RHEA:15009"/>
        <dbReference type="ChEBI" id="CHEBI:15378"/>
        <dbReference type="ChEBI" id="CHEBI:57451"/>
        <dbReference type="ChEBI" id="CHEBI:57453"/>
        <dbReference type="ChEBI" id="CHEBI:57783"/>
        <dbReference type="ChEBI" id="CHEBI:58349"/>
        <dbReference type="EC" id="1.5.1.3"/>
    </reaction>
</comment>
<dbReference type="InterPro" id="IPR012259">
    <property type="entry name" value="DHFR"/>
</dbReference>
<dbReference type="InterPro" id="IPR017925">
    <property type="entry name" value="DHFR_CS"/>
</dbReference>
<evidence type="ECO:0000256" key="7">
    <source>
        <dbReference type="PIRNR" id="PIRNR000194"/>
    </source>
</evidence>